<sequence>MGQWEKNWKRKSVEKREWVKEIWVRDRKRRKGVWEGEIVVIKSEGGGVGRESGKRKKECAG</sequence>
<organism evidence="1">
    <name type="scientific">Magallana gigas</name>
    <name type="common">Pacific oyster</name>
    <name type="synonym">Crassostrea gigas</name>
    <dbReference type="NCBI Taxonomy" id="29159"/>
    <lineage>
        <taxon>Eukaryota</taxon>
        <taxon>Metazoa</taxon>
        <taxon>Spiralia</taxon>
        <taxon>Lophotrochozoa</taxon>
        <taxon>Mollusca</taxon>
        <taxon>Bivalvia</taxon>
        <taxon>Autobranchia</taxon>
        <taxon>Pteriomorphia</taxon>
        <taxon>Ostreida</taxon>
        <taxon>Ostreoidea</taxon>
        <taxon>Ostreidae</taxon>
        <taxon>Magallana</taxon>
    </lineage>
</organism>
<dbReference type="HOGENOM" id="CLU_2924841_0_0_1"/>
<gene>
    <name evidence="1" type="ORF">CGI_10020834</name>
</gene>
<proteinExistence type="predicted"/>
<name>K1Q4T1_MAGGI</name>
<dbReference type="EMBL" id="JH817222">
    <property type="protein sequence ID" value="EKC28903.1"/>
    <property type="molecule type" value="Genomic_DNA"/>
</dbReference>
<dbReference type="InParanoid" id="K1Q4T1"/>
<evidence type="ECO:0000313" key="1">
    <source>
        <dbReference type="EMBL" id="EKC28903.1"/>
    </source>
</evidence>
<protein>
    <submittedName>
        <fullName evidence="1">Uncharacterized protein</fullName>
    </submittedName>
</protein>
<reference evidence="1" key="1">
    <citation type="journal article" date="2012" name="Nature">
        <title>The oyster genome reveals stress adaptation and complexity of shell formation.</title>
        <authorList>
            <person name="Zhang G."/>
            <person name="Fang X."/>
            <person name="Guo X."/>
            <person name="Li L."/>
            <person name="Luo R."/>
            <person name="Xu F."/>
            <person name="Yang P."/>
            <person name="Zhang L."/>
            <person name="Wang X."/>
            <person name="Qi H."/>
            <person name="Xiong Z."/>
            <person name="Que H."/>
            <person name="Xie Y."/>
            <person name="Holland P.W."/>
            <person name="Paps J."/>
            <person name="Zhu Y."/>
            <person name="Wu F."/>
            <person name="Chen Y."/>
            <person name="Wang J."/>
            <person name="Peng C."/>
            <person name="Meng J."/>
            <person name="Yang L."/>
            <person name="Liu J."/>
            <person name="Wen B."/>
            <person name="Zhang N."/>
            <person name="Huang Z."/>
            <person name="Zhu Q."/>
            <person name="Feng Y."/>
            <person name="Mount A."/>
            <person name="Hedgecock D."/>
            <person name="Xu Z."/>
            <person name="Liu Y."/>
            <person name="Domazet-Loso T."/>
            <person name="Du Y."/>
            <person name="Sun X."/>
            <person name="Zhang S."/>
            <person name="Liu B."/>
            <person name="Cheng P."/>
            <person name="Jiang X."/>
            <person name="Li J."/>
            <person name="Fan D."/>
            <person name="Wang W."/>
            <person name="Fu W."/>
            <person name="Wang T."/>
            <person name="Wang B."/>
            <person name="Zhang J."/>
            <person name="Peng Z."/>
            <person name="Li Y."/>
            <person name="Li N."/>
            <person name="Wang J."/>
            <person name="Chen M."/>
            <person name="He Y."/>
            <person name="Tan F."/>
            <person name="Song X."/>
            <person name="Zheng Q."/>
            <person name="Huang R."/>
            <person name="Yang H."/>
            <person name="Du X."/>
            <person name="Chen L."/>
            <person name="Yang M."/>
            <person name="Gaffney P.M."/>
            <person name="Wang S."/>
            <person name="Luo L."/>
            <person name="She Z."/>
            <person name="Ming Y."/>
            <person name="Huang W."/>
            <person name="Zhang S."/>
            <person name="Huang B."/>
            <person name="Zhang Y."/>
            <person name="Qu T."/>
            <person name="Ni P."/>
            <person name="Miao G."/>
            <person name="Wang J."/>
            <person name="Wang Q."/>
            <person name="Steinberg C.E."/>
            <person name="Wang H."/>
            <person name="Li N."/>
            <person name="Qian L."/>
            <person name="Zhang G."/>
            <person name="Li Y."/>
            <person name="Yang H."/>
            <person name="Liu X."/>
            <person name="Wang J."/>
            <person name="Yin Y."/>
            <person name="Wang J."/>
        </authorList>
    </citation>
    <scope>NUCLEOTIDE SEQUENCE [LARGE SCALE GENOMIC DNA]</scope>
    <source>
        <strain evidence="1">05x7-T-G4-1.051#20</strain>
    </source>
</reference>
<dbReference type="AlphaFoldDB" id="K1Q4T1"/>
<accession>K1Q4T1</accession>